<feature type="region of interest" description="Disordered" evidence="1">
    <location>
        <begin position="133"/>
        <end position="173"/>
    </location>
</feature>
<accession>C6HFE0</accession>
<proteinExistence type="predicted"/>
<evidence type="ECO:0000313" key="2">
    <source>
        <dbReference type="EMBL" id="EER41017.1"/>
    </source>
</evidence>
<name>C6HFE0_AJECH</name>
<feature type="compositionally biased region" description="Basic and acidic residues" evidence="1">
    <location>
        <begin position="1"/>
        <end position="16"/>
    </location>
</feature>
<reference evidence="3" key="1">
    <citation type="submission" date="2009-05" db="EMBL/GenBank/DDBJ databases">
        <title>The genome sequence of Ajellomyces capsulatus strain H143.</title>
        <authorList>
            <person name="Champion M."/>
            <person name="Cuomo C.A."/>
            <person name="Ma L.-J."/>
            <person name="Henn M.R."/>
            <person name="Sil A."/>
            <person name="Goldman B."/>
            <person name="Young S.K."/>
            <person name="Kodira C.D."/>
            <person name="Zeng Q."/>
            <person name="Koehrsen M."/>
            <person name="Alvarado L."/>
            <person name="Berlin A.M."/>
            <person name="Borenstein D."/>
            <person name="Chen Z."/>
            <person name="Engels R."/>
            <person name="Freedman E."/>
            <person name="Gellesch M."/>
            <person name="Goldberg J."/>
            <person name="Griggs A."/>
            <person name="Gujja S."/>
            <person name="Heiman D.I."/>
            <person name="Hepburn T.A."/>
            <person name="Howarth C."/>
            <person name="Jen D."/>
            <person name="Larson L."/>
            <person name="Lewis B."/>
            <person name="Mehta T."/>
            <person name="Park D."/>
            <person name="Pearson M."/>
            <person name="Roberts A."/>
            <person name="Saif S."/>
            <person name="Shea T.D."/>
            <person name="Shenoy N."/>
            <person name="Sisk P."/>
            <person name="Stolte C."/>
            <person name="Sykes S."/>
            <person name="Walk T."/>
            <person name="White J."/>
            <person name="Yandava C."/>
            <person name="Klein B."/>
            <person name="McEwen J.G."/>
            <person name="Puccia R."/>
            <person name="Goldman G.H."/>
            <person name="Felipe M.S."/>
            <person name="Nino-Vega G."/>
            <person name="San-Blas G."/>
            <person name="Taylor J.W."/>
            <person name="Mendoza L."/>
            <person name="Galagan J.E."/>
            <person name="Nusbaum C."/>
            <person name="Birren B.W."/>
        </authorList>
    </citation>
    <scope>NUCLEOTIDE SEQUENCE [LARGE SCALE GENOMIC DNA]</scope>
    <source>
        <strain evidence="3">H143</strain>
    </source>
</reference>
<gene>
    <name evidence="2" type="ORF">HCDG_04663</name>
</gene>
<feature type="compositionally biased region" description="Polar residues" evidence="1">
    <location>
        <begin position="101"/>
        <end position="111"/>
    </location>
</feature>
<protein>
    <submittedName>
        <fullName evidence="2">Uncharacterized protein</fullName>
    </submittedName>
</protein>
<dbReference type="HOGENOM" id="CLU_1547125_0_0_1"/>
<sequence length="173" mass="19518">MRWREESRKSASDRSQRGGIANWEGRKRNFWLAGGSARPLRSCDRAQRAQTGRMECKESSGGWRLSLLAWIRTWRLGRRVADSGDLNYGQKEKAGKRKYQHTTPTPASNSGSRRVIIDRSRMRRISLVKFHKAHTPNPGANVETGRDQGSVSPNERTTKREPTGLAGTAWSAI</sequence>
<evidence type="ECO:0000313" key="3">
    <source>
        <dbReference type="Proteomes" id="UP000002624"/>
    </source>
</evidence>
<feature type="region of interest" description="Disordered" evidence="1">
    <location>
        <begin position="85"/>
        <end position="112"/>
    </location>
</feature>
<feature type="region of interest" description="Disordered" evidence="1">
    <location>
        <begin position="1"/>
        <end position="20"/>
    </location>
</feature>
<dbReference type="EMBL" id="GG692424">
    <property type="protein sequence ID" value="EER41017.1"/>
    <property type="molecule type" value="Genomic_DNA"/>
</dbReference>
<dbReference type="Proteomes" id="UP000002624">
    <property type="component" value="Unassembled WGS sequence"/>
</dbReference>
<dbReference type="AlphaFoldDB" id="C6HFE0"/>
<organism evidence="2 3">
    <name type="scientific">Ajellomyces capsulatus (strain H143)</name>
    <name type="common">Darling's disease fungus</name>
    <name type="synonym">Histoplasma capsulatum</name>
    <dbReference type="NCBI Taxonomy" id="544712"/>
    <lineage>
        <taxon>Eukaryota</taxon>
        <taxon>Fungi</taxon>
        <taxon>Dikarya</taxon>
        <taxon>Ascomycota</taxon>
        <taxon>Pezizomycotina</taxon>
        <taxon>Eurotiomycetes</taxon>
        <taxon>Eurotiomycetidae</taxon>
        <taxon>Onygenales</taxon>
        <taxon>Ajellomycetaceae</taxon>
        <taxon>Histoplasma</taxon>
    </lineage>
</organism>
<dbReference type="VEuPathDB" id="FungiDB:HCDG_04663"/>
<evidence type="ECO:0000256" key="1">
    <source>
        <dbReference type="SAM" id="MobiDB-lite"/>
    </source>
</evidence>